<proteinExistence type="predicted"/>
<name>A0A2H4J8J7_9CAUD</name>
<organism evidence="1">
    <name type="scientific">uncultured Caudovirales phage</name>
    <dbReference type="NCBI Taxonomy" id="2100421"/>
    <lineage>
        <taxon>Viruses</taxon>
        <taxon>Duplodnaviria</taxon>
        <taxon>Heunggongvirae</taxon>
        <taxon>Uroviricota</taxon>
        <taxon>Caudoviricetes</taxon>
        <taxon>Peduoviridae</taxon>
        <taxon>Maltschvirus</taxon>
        <taxon>Maltschvirus maltsch</taxon>
    </lineage>
</organism>
<sequence length="144" mass="15920">MAKVNLEEFAGGALQEKFDMAMGKVLENMQDPNTPWKNKRSITVKITFQQNEDRDDAQVDVSVEPKTAPVAPIATRMAIGKDLKTGETFAQEYGKQLRGQMSLENYQTPQGDFKVDGKTVDPVTGEIKEESDGKVVDLRAAKQA</sequence>
<gene>
    <name evidence="1" type="ORF">10S8_26</name>
</gene>
<protein>
    <submittedName>
        <fullName evidence="1">Putative replication terminator protein</fullName>
    </submittedName>
</protein>
<reference evidence="1" key="1">
    <citation type="submission" date="2017-06" db="EMBL/GenBank/DDBJ databases">
        <title>Novel phages from South African skin metaviromes.</title>
        <authorList>
            <person name="van Zyl L.J."/>
            <person name="Abrahams Y."/>
            <person name="Stander E.A."/>
            <person name="Kirby B.M."/>
            <person name="Clavaud C."/>
            <person name="Farcet C."/>
            <person name="Breton L."/>
            <person name="Trindade M.I."/>
        </authorList>
    </citation>
    <scope>NUCLEOTIDE SEQUENCE</scope>
</reference>
<accession>A0A2H4J8J7</accession>
<dbReference type="EMBL" id="MF417928">
    <property type="protein sequence ID" value="ASN71582.1"/>
    <property type="molecule type" value="Genomic_DNA"/>
</dbReference>
<evidence type="ECO:0000313" key="1">
    <source>
        <dbReference type="EMBL" id="ASN71582.1"/>
    </source>
</evidence>